<dbReference type="PROSITE" id="PS00092">
    <property type="entry name" value="N6_MTASE"/>
    <property type="match status" value="1"/>
</dbReference>
<dbReference type="GO" id="GO:0003677">
    <property type="term" value="F:DNA binding"/>
    <property type="evidence" value="ECO:0007669"/>
    <property type="project" value="InterPro"/>
</dbReference>
<protein>
    <recommendedName>
        <fullName evidence="5">DNA methylase adenine-specific domain-containing protein</fullName>
    </recommendedName>
</protein>
<sequence length="482" mass="55064">MPRSLRRSWQYTDSASKVYERFFSAQSQLIVSKADIFAAGIADEQVRNRYPELFRQQAEEIDLEPRIVTYLVSQLSHYDFLGSSVDVKGEAYEAIVGKNLQGTRGEFFTPRNAVKMAVKMLDPKPGMKCIDPACGTGGFIVVMLGYIGEQIRRAIAAEGLTGTEAERAFRHRMRLVSQDIYGLDINPNLVRVARMNMVMNNDGQGGVTHLNGLEPDPRRWNLPDGELKRYQADGSEMTYKIRDFFTEALEEGSFDIVATNPPFGTKIKIDDEDLLTEYTGLGFRWAYDEDRGFWSQSSKLQKKIAPEILFIERVVRLLKPGTGRACIVLPNGILGNPDDEYIRQWLLKECQILALVAMPVELFLPKVGIQTHLIFLRRKSTDEMNREARTRKPADYDIFMAIAKKVGKDRRDNPLYKRDPDGTELTQFRDFEGRDLHEESKAATVYDFLPEVDEYGRMRDDDLPFIAAEYHKFLAERGGHVE</sequence>
<dbReference type="PANTHER" id="PTHR42998:SF1">
    <property type="entry name" value="TYPE I RESTRICTION ENZYME HINDI METHYLASE SUBUNIT"/>
    <property type="match status" value="1"/>
</dbReference>
<feature type="domain" description="DNA methylase adenine-specific" evidence="5">
    <location>
        <begin position="85"/>
        <end position="431"/>
    </location>
</feature>
<evidence type="ECO:0000256" key="1">
    <source>
        <dbReference type="ARBA" id="ARBA00006594"/>
    </source>
</evidence>
<dbReference type="Proteomes" id="UP001296776">
    <property type="component" value="Unassembled WGS sequence"/>
</dbReference>
<reference evidence="6" key="1">
    <citation type="submission" date="2017-08" db="EMBL/GenBank/DDBJ databases">
        <authorList>
            <person name="Imhoff J.F."/>
            <person name="Rahn T."/>
            <person name="Kuenzel S."/>
            <person name="Neulinger S.C."/>
        </authorList>
    </citation>
    <scope>NUCLEOTIDE SEQUENCE</scope>
    <source>
        <strain evidence="6">DSM 11080</strain>
    </source>
</reference>
<dbReference type="EMBL" id="NRSJ01000014">
    <property type="protein sequence ID" value="MBK1704746.1"/>
    <property type="molecule type" value="Genomic_DNA"/>
</dbReference>
<evidence type="ECO:0000256" key="4">
    <source>
        <dbReference type="ARBA" id="ARBA00022747"/>
    </source>
</evidence>
<dbReference type="InterPro" id="IPR002052">
    <property type="entry name" value="DNA_methylase_N6_adenine_CS"/>
</dbReference>
<keyword evidence="4" id="KW-0680">Restriction system</keyword>
<gene>
    <name evidence="6" type="ORF">CKO40_09395</name>
</gene>
<dbReference type="PANTHER" id="PTHR42998">
    <property type="entry name" value="TYPE I RESTRICTION ENZYME HINDVIIP M PROTEIN-RELATED"/>
    <property type="match status" value="1"/>
</dbReference>
<evidence type="ECO:0000313" key="6">
    <source>
        <dbReference type="EMBL" id="MBK1704746.1"/>
    </source>
</evidence>
<evidence type="ECO:0000256" key="2">
    <source>
        <dbReference type="ARBA" id="ARBA00022603"/>
    </source>
</evidence>
<dbReference type="GO" id="GO:0009307">
    <property type="term" value="P:DNA restriction-modification system"/>
    <property type="evidence" value="ECO:0007669"/>
    <property type="project" value="UniProtKB-KW"/>
</dbReference>
<evidence type="ECO:0000259" key="5">
    <source>
        <dbReference type="Pfam" id="PF02384"/>
    </source>
</evidence>
<dbReference type="AlphaFoldDB" id="A0AAJ0U3W2"/>
<name>A0AAJ0U3W2_9GAMM</name>
<reference evidence="6" key="2">
    <citation type="journal article" date="2020" name="Microorganisms">
        <title>Osmotic Adaptation and Compatible Solute Biosynthesis of Phototrophic Bacteria as Revealed from Genome Analyses.</title>
        <authorList>
            <person name="Imhoff J.F."/>
            <person name="Rahn T."/>
            <person name="Kunzel S."/>
            <person name="Keller A."/>
            <person name="Neulinger S.C."/>
        </authorList>
    </citation>
    <scope>NUCLEOTIDE SEQUENCE</scope>
    <source>
        <strain evidence="6">DSM 11080</strain>
    </source>
</reference>
<comment type="similarity">
    <text evidence="1">Belongs to the N(4)/N(6)-methyltransferase family.</text>
</comment>
<keyword evidence="2" id="KW-0489">Methyltransferase</keyword>
<organism evidence="6 7">
    <name type="scientific">Halochromatium glycolicum</name>
    <dbReference type="NCBI Taxonomy" id="85075"/>
    <lineage>
        <taxon>Bacteria</taxon>
        <taxon>Pseudomonadati</taxon>
        <taxon>Pseudomonadota</taxon>
        <taxon>Gammaproteobacteria</taxon>
        <taxon>Chromatiales</taxon>
        <taxon>Chromatiaceae</taxon>
        <taxon>Halochromatium</taxon>
    </lineage>
</organism>
<keyword evidence="7" id="KW-1185">Reference proteome</keyword>
<evidence type="ECO:0000313" key="7">
    <source>
        <dbReference type="Proteomes" id="UP001296776"/>
    </source>
</evidence>
<dbReference type="Gene3D" id="3.40.50.150">
    <property type="entry name" value="Vaccinia Virus protein VP39"/>
    <property type="match status" value="1"/>
</dbReference>
<dbReference type="GO" id="GO:0008170">
    <property type="term" value="F:N-methyltransferase activity"/>
    <property type="evidence" value="ECO:0007669"/>
    <property type="project" value="InterPro"/>
</dbReference>
<proteinExistence type="inferred from homology"/>
<evidence type="ECO:0000256" key="3">
    <source>
        <dbReference type="ARBA" id="ARBA00022679"/>
    </source>
</evidence>
<dbReference type="InterPro" id="IPR003356">
    <property type="entry name" value="DNA_methylase_A-5"/>
</dbReference>
<dbReference type="PRINTS" id="PR00507">
    <property type="entry name" value="N12N6MTFRASE"/>
</dbReference>
<dbReference type="SUPFAM" id="SSF53335">
    <property type="entry name" value="S-adenosyl-L-methionine-dependent methyltransferases"/>
    <property type="match status" value="1"/>
</dbReference>
<dbReference type="InterPro" id="IPR052916">
    <property type="entry name" value="Type-I_RE_MTase_Subunit"/>
</dbReference>
<dbReference type="InterPro" id="IPR029063">
    <property type="entry name" value="SAM-dependent_MTases_sf"/>
</dbReference>
<dbReference type="Pfam" id="PF02384">
    <property type="entry name" value="N6_Mtase"/>
    <property type="match status" value="1"/>
</dbReference>
<accession>A0AAJ0U3W2</accession>
<keyword evidence="3" id="KW-0808">Transferase</keyword>
<dbReference type="GO" id="GO:0032259">
    <property type="term" value="P:methylation"/>
    <property type="evidence" value="ECO:0007669"/>
    <property type="project" value="UniProtKB-KW"/>
</dbReference>
<comment type="caution">
    <text evidence="6">The sequence shown here is derived from an EMBL/GenBank/DDBJ whole genome shotgun (WGS) entry which is preliminary data.</text>
</comment>